<feature type="transmembrane region" description="Helical" evidence="1">
    <location>
        <begin position="12"/>
        <end position="31"/>
    </location>
</feature>
<proteinExistence type="predicted"/>
<keyword evidence="1" id="KW-1133">Transmembrane helix</keyword>
<dbReference type="AlphaFoldDB" id="A0A1D7TH85"/>
<evidence type="ECO:0000313" key="3">
    <source>
        <dbReference type="EMBL" id="AOO64369.1"/>
    </source>
</evidence>
<dbReference type="RefSeq" id="WP_069477305.1">
    <property type="nucleotide sequence ID" value="NZ_CP017111.1"/>
</dbReference>
<sequence length="214" mass="24554">MAKLFSKETKRKLLVWILPRLAYALMNLLFFTCKKKFHHQQHLFGTPTLYAMWHGELLMAALAYQHYSQRIHINTVDTIISNHFDGEMIAKLMDLHGAKTIRGSSSKGGVSVLRHALKSLQNGRDIGITPDGPRGPRHSVADGVVALARMKKVPIIAMNCRPTSYWKMKSWDQFCIPKPFCTLEFYYSDPFYVHELSLEEAKTLIQKRLLEHAV</sequence>
<dbReference type="STRING" id="1193502.SHALO_0580"/>
<dbReference type="PATRIC" id="fig|1193502.14.peg.589"/>
<keyword evidence="1" id="KW-0812">Transmembrane</keyword>
<organism evidence="3 4">
    <name type="scientific">Sulfurospirillum halorespirans DSM 13726</name>
    <dbReference type="NCBI Taxonomy" id="1193502"/>
    <lineage>
        <taxon>Bacteria</taxon>
        <taxon>Pseudomonadati</taxon>
        <taxon>Campylobacterota</taxon>
        <taxon>Epsilonproteobacteria</taxon>
        <taxon>Campylobacterales</taxon>
        <taxon>Sulfurospirillaceae</taxon>
        <taxon>Sulfurospirillum</taxon>
    </lineage>
</organism>
<dbReference type="InterPro" id="IPR007172">
    <property type="entry name" value="DUF374"/>
</dbReference>
<evidence type="ECO:0000313" key="4">
    <source>
        <dbReference type="Proteomes" id="UP000094609"/>
    </source>
</evidence>
<accession>A0A1D7TH85</accession>
<dbReference type="EMBL" id="CP017111">
    <property type="protein sequence ID" value="AOO64369.1"/>
    <property type="molecule type" value="Genomic_DNA"/>
</dbReference>
<dbReference type="Proteomes" id="UP000094609">
    <property type="component" value="Chromosome"/>
</dbReference>
<feature type="domain" description="DUF374" evidence="2">
    <location>
        <begin position="76"/>
        <end position="137"/>
    </location>
</feature>
<evidence type="ECO:0000259" key="2">
    <source>
        <dbReference type="Pfam" id="PF04028"/>
    </source>
</evidence>
<dbReference type="KEGG" id="shal:SHALO_0580"/>
<dbReference type="CDD" id="cd07983">
    <property type="entry name" value="LPLAT_DUF374-like"/>
    <property type="match status" value="1"/>
</dbReference>
<keyword evidence="1" id="KW-0472">Membrane</keyword>
<reference evidence="4" key="1">
    <citation type="submission" date="2016-08" db="EMBL/GenBank/DDBJ databases">
        <title>Complete genome sequence of the organohalide-respiring Epsilonproteobacterium Sulfurospirillum halorespirans.</title>
        <authorList>
            <person name="Goris T."/>
            <person name="Zimmermann J."/>
            <person name="Schenz B."/>
            <person name="Lemos M."/>
            <person name="Hackermueller J."/>
            <person name="Diekert G."/>
        </authorList>
    </citation>
    <scope>NUCLEOTIDE SEQUENCE [LARGE SCALE GENOMIC DNA]</scope>
    <source>
        <strain>DSM 13726</strain>
        <strain evidence="4">PCE-M2</strain>
    </source>
</reference>
<keyword evidence="4" id="KW-1185">Reference proteome</keyword>
<dbReference type="Pfam" id="PF04028">
    <property type="entry name" value="DUF374"/>
    <property type="match status" value="1"/>
</dbReference>
<evidence type="ECO:0000256" key="1">
    <source>
        <dbReference type="SAM" id="Phobius"/>
    </source>
</evidence>
<name>A0A1D7TH85_9BACT</name>
<protein>
    <recommendedName>
        <fullName evidence="2">DUF374 domain-containing protein</fullName>
    </recommendedName>
</protein>
<gene>
    <name evidence="3" type="ORF">SHALO_0580</name>
</gene>